<dbReference type="AlphaFoldDB" id="W2RYV7"/>
<dbReference type="Gene3D" id="2.60.120.780">
    <property type="entry name" value="PINIT domain"/>
    <property type="match status" value="1"/>
</dbReference>
<keyword evidence="7" id="KW-0833">Ubl conjugation pathway</keyword>
<evidence type="ECO:0000313" key="15">
    <source>
        <dbReference type="EMBL" id="ETN40859.1"/>
    </source>
</evidence>
<evidence type="ECO:0000256" key="4">
    <source>
        <dbReference type="ARBA" id="ARBA00022679"/>
    </source>
</evidence>
<dbReference type="STRING" id="1220924.W2RYV7"/>
<dbReference type="InterPro" id="IPR031141">
    <property type="entry name" value="SIZ1/2_SP-RING"/>
</dbReference>
<evidence type="ECO:0000256" key="8">
    <source>
        <dbReference type="ARBA" id="ARBA00022833"/>
    </source>
</evidence>
<organism evidence="15 16">
    <name type="scientific">Cyphellophora europaea (strain CBS 101466)</name>
    <name type="common">Phialophora europaea</name>
    <dbReference type="NCBI Taxonomy" id="1220924"/>
    <lineage>
        <taxon>Eukaryota</taxon>
        <taxon>Fungi</taxon>
        <taxon>Dikarya</taxon>
        <taxon>Ascomycota</taxon>
        <taxon>Pezizomycotina</taxon>
        <taxon>Eurotiomycetes</taxon>
        <taxon>Chaetothyriomycetidae</taxon>
        <taxon>Chaetothyriales</taxon>
        <taxon>Cyphellophoraceae</taxon>
        <taxon>Cyphellophora</taxon>
    </lineage>
</organism>
<dbReference type="InterPro" id="IPR036361">
    <property type="entry name" value="SAP_dom_sf"/>
</dbReference>
<dbReference type="InterPro" id="IPR023321">
    <property type="entry name" value="PINIT"/>
</dbReference>
<dbReference type="Gene3D" id="3.30.40.10">
    <property type="entry name" value="Zinc/RING finger domain, C3HC4 (zinc finger)"/>
    <property type="match status" value="1"/>
</dbReference>
<keyword evidence="8" id="KW-0862">Zinc</keyword>
<feature type="compositionally biased region" description="Polar residues" evidence="11">
    <location>
        <begin position="399"/>
        <end position="409"/>
    </location>
</feature>
<evidence type="ECO:0000256" key="7">
    <source>
        <dbReference type="ARBA" id="ARBA00022786"/>
    </source>
</evidence>
<dbReference type="Pfam" id="PF02037">
    <property type="entry name" value="SAP"/>
    <property type="match status" value="1"/>
</dbReference>
<dbReference type="VEuPathDB" id="FungiDB:HMPREF1541_05139"/>
<accession>W2RYV7</accession>
<keyword evidence="16" id="KW-1185">Reference proteome</keyword>
<dbReference type="FunCoup" id="W2RYV7">
    <property type="interactions" value="210"/>
</dbReference>
<comment type="pathway">
    <text evidence="2">Protein modification; protein sumoylation.</text>
</comment>
<dbReference type="InterPro" id="IPR013083">
    <property type="entry name" value="Znf_RING/FYVE/PHD"/>
</dbReference>
<dbReference type="Gene3D" id="1.10.720.30">
    <property type="entry name" value="SAP domain"/>
    <property type="match status" value="1"/>
</dbReference>
<dbReference type="CDD" id="cd16792">
    <property type="entry name" value="SP-RING_Siz-like"/>
    <property type="match status" value="1"/>
</dbReference>
<dbReference type="InterPro" id="IPR004181">
    <property type="entry name" value="Znf_MIZ"/>
</dbReference>
<dbReference type="GO" id="GO:0005634">
    <property type="term" value="C:nucleus"/>
    <property type="evidence" value="ECO:0007669"/>
    <property type="project" value="UniProtKB-SubCell"/>
</dbReference>
<dbReference type="Proteomes" id="UP000030752">
    <property type="component" value="Unassembled WGS sequence"/>
</dbReference>
<dbReference type="InParanoid" id="W2RYV7"/>
<protein>
    <submittedName>
        <fullName evidence="15">Uncharacterized protein</fullName>
    </submittedName>
</protein>
<dbReference type="GO" id="GO:0016925">
    <property type="term" value="P:protein sumoylation"/>
    <property type="evidence" value="ECO:0007669"/>
    <property type="project" value="UniProtKB-UniPathway"/>
</dbReference>
<dbReference type="EMBL" id="KB822720">
    <property type="protein sequence ID" value="ETN40859.1"/>
    <property type="molecule type" value="Genomic_DNA"/>
</dbReference>
<dbReference type="InterPro" id="IPR038654">
    <property type="entry name" value="PINIT_sf"/>
</dbReference>
<evidence type="ECO:0000256" key="3">
    <source>
        <dbReference type="ARBA" id="ARBA00005383"/>
    </source>
</evidence>
<dbReference type="InterPro" id="IPR003034">
    <property type="entry name" value="SAP_dom"/>
</dbReference>
<feature type="compositionally biased region" description="Acidic residues" evidence="11">
    <location>
        <begin position="421"/>
        <end position="430"/>
    </location>
</feature>
<evidence type="ECO:0000256" key="1">
    <source>
        <dbReference type="ARBA" id="ARBA00004123"/>
    </source>
</evidence>
<evidence type="ECO:0000313" key="16">
    <source>
        <dbReference type="Proteomes" id="UP000030752"/>
    </source>
</evidence>
<dbReference type="PROSITE" id="PS51466">
    <property type="entry name" value="PINIT"/>
    <property type="match status" value="1"/>
</dbReference>
<reference evidence="15 16" key="1">
    <citation type="submission" date="2013-03" db="EMBL/GenBank/DDBJ databases">
        <title>The Genome Sequence of Phialophora europaea CBS 101466.</title>
        <authorList>
            <consortium name="The Broad Institute Genomics Platform"/>
            <person name="Cuomo C."/>
            <person name="de Hoog S."/>
            <person name="Gorbushina A."/>
            <person name="Walker B."/>
            <person name="Young S.K."/>
            <person name="Zeng Q."/>
            <person name="Gargeya S."/>
            <person name="Fitzgerald M."/>
            <person name="Haas B."/>
            <person name="Abouelleil A."/>
            <person name="Allen A.W."/>
            <person name="Alvarado L."/>
            <person name="Arachchi H.M."/>
            <person name="Berlin A.M."/>
            <person name="Chapman S.B."/>
            <person name="Gainer-Dewar J."/>
            <person name="Goldberg J."/>
            <person name="Griggs A."/>
            <person name="Gujja S."/>
            <person name="Hansen M."/>
            <person name="Howarth C."/>
            <person name="Imamovic A."/>
            <person name="Ireland A."/>
            <person name="Larimer J."/>
            <person name="McCowan C."/>
            <person name="Murphy C."/>
            <person name="Pearson M."/>
            <person name="Poon T.W."/>
            <person name="Priest M."/>
            <person name="Roberts A."/>
            <person name="Saif S."/>
            <person name="Shea T."/>
            <person name="Sisk P."/>
            <person name="Sykes S."/>
            <person name="Wortman J."/>
            <person name="Nusbaum C."/>
            <person name="Birren B."/>
        </authorList>
    </citation>
    <scope>NUCLEOTIDE SEQUENCE [LARGE SCALE GENOMIC DNA]</scope>
    <source>
        <strain evidence="15 16">CBS 101466</strain>
    </source>
</reference>
<comment type="similarity">
    <text evidence="3">Belongs to the PIAS family.</text>
</comment>
<dbReference type="PROSITE" id="PS50800">
    <property type="entry name" value="SAP"/>
    <property type="match status" value="1"/>
</dbReference>
<dbReference type="PANTHER" id="PTHR10782:SF4">
    <property type="entry name" value="TONALLI, ISOFORM E"/>
    <property type="match status" value="1"/>
</dbReference>
<keyword evidence="6 10" id="KW-0863">Zinc-finger</keyword>
<dbReference type="OrthoDB" id="28127at2759"/>
<dbReference type="SMART" id="SM00513">
    <property type="entry name" value="SAP"/>
    <property type="match status" value="1"/>
</dbReference>
<sequence length="570" mass="62734">MAANGYHTPLQDLARGFIAEVKGLTVAQLKDLLRRQGLTVSGVKSELQIRAIANIEKAQHAGDRSALELVRRQLRGDNTAHSNFSSPYSSHTPASSASPSFNPSAPHLLHTSSYGMAPGRNPYQPTAGGVRFENSPFYTILRSLTSVVELKVRETTRDAARATVILPQDVAEQLQRDNKARVMVFCTADNTGYKASDITFPHQVELKCNGEEVKANLRGLKNKPGSTRPADITQFIRKKQPAFRNEVEMVYALTNKGKPSAQKFYMIVNFVVKKPVEDLVREIRHGKALSKESVLREMRREAADPDIEVSSRVMSLKCPLSYTRLQTPCRGTGCSHNQCFDATSYLQLQEQAPTWTCPQCNRPVPWSQLVLDQYVLDILNNTSKDTEQVTVEPDGKWSLGQTDNTTPAASNKKRKLNATPDSDDDDDLVVIDDSRPFTNGSTITQTLTPSSVRTPPLNGREDSVATSQRSASKRPRQEVIDLTLSDDEDDQDARPPVKRTSTTTNPYTASSIGSSSLAAFRSRPPDAAPLQPPSNRYSFQLPPISSPHSFNFNSSTSSPNYGYGGGGSNY</sequence>
<feature type="region of interest" description="Disordered" evidence="11">
    <location>
        <begin position="386"/>
        <end position="570"/>
    </location>
</feature>
<evidence type="ECO:0000259" key="13">
    <source>
        <dbReference type="PROSITE" id="PS51044"/>
    </source>
</evidence>
<name>W2RYV7_CYPE1</name>
<comment type="subcellular location">
    <subcellularLocation>
        <location evidence="1">Nucleus</location>
    </subcellularLocation>
</comment>
<feature type="region of interest" description="Disordered" evidence="11">
    <location>
        <begin position="78"/>
        <end position="106"/>
    </location>
</feature>
<feature type="domain" description="SAP" evidence="12">
    <location>
        <begin position="21"/>
        <end position="55"/>
    </location>
</feature>
<feature type="compositionally biased region" description="Polar residues" evidence="11">
    <location>
        <begin position="436"/>
        <end position="453"/>
    </location>
</feature>
<dbReference type="Pfam" id="PF14324">
    <property type="entry name" value="PINIT"/>
    <property type="match status" value="1"/>
</dbReference>
<evidence type="ECO:0000259" key="14">
    <source>
        <dbReference type="PROSITE" id="PS51466"/>
    </source>
</evidence>
<dbReference type="RefSeq" id="XP_008717702.1">
    <property type="nucleotide sequence ID" value="XM_008719480.1"/>
</dbReference>
<dbReference type="GeneID" id="19972478"/>
<evidence type="ECO:0000256" key="10">
    <source>
        <dbReference type="PROSITE-ProRule" id="PRU00452"/>
    </source>
</evidence>
<evidence type="ECO:0000256" key="2">
    <source>
        <dbReference type="ARBA" id="ARBA00004718"/>
    </source>
</evidence>
<gene>
    <name evidence="15" type="ORF">HMPREF1541_05139</name>
</gene>
<dbReference type="GO" id="GO:0000785">
    <property type="term" value="C:chromatin"/>
    <property type="evidence" value="ECO:0007669"/>
    <property type="project" value="TreeGrafter"/>
</dbReference>
<proteinExistence type="inferred from homology"/>
<feature type="domain" description="SP-RING-type" evidence="13">
    <location>
        <begin position="303"/>
        <end position="388"/>
    </location>
</feature>
<evidence type="ECO:0000259" key="12">
    <source>
        <dbReference type="PROSITE" id="PS50800"/>
    </source>
</evidence>
<dbReference type="GO" id="GO:0061665">
    <property type="term" value="F:SUMO ligase activity"/>
    <property type="evidence" value="ECO:0007669"/>
    <property type="project" value="TreeGrafter"/>
</dbReference>
<feature type="compositionally biased region" description="Low complexity" evidence="11">
    <location>
        <begin position="85"/>
        <end position="106"/>
    </location>
</feature>
<evidence type="ECO:0000256" key="6">
    <source>
        <dbReference type="ARBA" id="ARBA00022771"/>
    </source>
</evidence>
<dbReference type="PANTHER" id="PTHR10782">
    <property type="entry name" value="ZINC FINGER MIZ DOMAIN-CONTAINING PROTEIN"/>
    <property type="match status" value="1"/>
</dbReference>
<keyword evidence="4" id="KW-0808">Transferase</keyword>
<evidence type="ECO:0000256" key="11">
    <source>
        <dbReference type="SAM" id="MobiDB-lite"/>
    </source>
</evidence>
<dbReference type="GO" id="GO:0008270">
    <property type="term" value="F:zinc ion binding"/>
    <property type="evidence" value="ECO:0007669"/>
    <property type="project" value="UniProtKB-KW"/>
</dbReference>
<feature type="compositionally biased region" description="Polar residues" evidence="11">
    <location>
        <begin position="499"/>
        <end position="517"/>
    </location>
</feature>
<dbReference type="Pfam" id="PF02891">
    <property type="entry name" value="zf-MIZ"/>
    <property type="match status" value="1"/>
</dbReference>
<dbReference type="SUPFAM" id="SSF68906">
    <property type="entry name" value="SAP domain"/>
    <property type="match status" value="1"/>
</dbReference>
<keyword evidence="5" id="KW-0479">Metal-binding</keyword>
<dbReference type="HOGENOM" id="CLU_020537_1_0_1"/>
<keyword evidence="9" id="KW-0539">Nucleus</keyword>
<feature type="compositionally biased region" description="Low complexity" evidence="11">
    <location>
        <begin position="542"/>
        <end position="561"/>
    </location>
</feature>
<dbReference type="SUPFAM" id="SSF57850">
    <property type="entry name" value="RING/U-box"/>
    <property type="match status" value="1"/>
</dbReference>
<dbReference type="UniPathway" id="UPA00886"/>
<feature type="domain" description="PINIT" evidence="14">
    <location>
        <begin position="118"/>
        <end position="274"/>
    </location>
</feature>
<dbReference type="eggNOG" id="KOG2169">
    <property type="taxonomic scope" value="Eukaryota"/>
</dbReference>
<evidence type="ECO:0000256" key="5">
    <source>
        <dbReference type="ARBA" id="ARBA00022723"/>
    </source>
</evidence>
<dbReference type="PROSITE" id="PS51044">
    <property type="entry name" value="ZF_SP_RING"/>
    <property type="match status" value="1"/>
</dbReference>
<evidence type="ECO:0000256" key="9">
    <source>
        <dbReference type="ARBA" id="ARBA00023242"/>
    </source>
</evidence>